<comment type="caution">
    <text evidence="2">The sequence shown here is derived from an EMBL/GenBank/DDBJ whole genome shotgun (WGS) entry which is preliminary data.</text>
</comment>
<evidence type="ECO:0000313" key="2">
    <source>
        <dbReference type="EMBL" id="GGJ79873.1"/>
    </source>
</evidence>
<keyword evidence="3" id="KW-1185">Reference proteome</keyword>
<accession>A0ABQ2DYR8</accession>
<reference evidence="3" key="1">
    <citation type="journal article" date="2019" name="Int. J. Syst. Evol. Microbiol.">
        <title>The Global Catalogue of Microorganisms (GCM) 10K type strain sequencing project: providing services to taxonomists for standard genome sequencing and annotation.</title>
        <authorList>
            <consortium name="The Broad Institute Genomics Platform"/>
            <consortium name="The Broad Institute Genome Sequencing Center for Infectious Disease"/>
            <person name="Wu L."/>
            <person name="Ma J."/>
        </authorList>
    </citation>
    <scope>NUCLEOTIDE SEQUENCE [LARGE SCALE GENOMIC DNA]</scope>
    <source>
        <strain evidence="3">CGMCC 4.7275</strain>
    </source>
</reference>
<evidence type="ECO:0000313" key="3">
    <source>
        <dbReference type="Proteomes" id="UP000660265"/>
    </source>
</evidence>
<gene>
    <name evidence="2" type="ORF">GCM10011583_09390</name>
</gene>
<name>A0ABQ2DYR8_9ACTN</name>
<dbReference type="EMBL" id="BMMV01000002">
    <property type="protein sequence ID" value="GGJ79873.1"/>
    <property type="molecule type" value="Genomic_DNA"/>
</dbReference>
<feature type="region of interest" description="Disordered" evidence="1">
    <location>
        <begin position="53"/>
        <end position="105"/>
    </location>
</feature>
<proteinExistence type="predicted"/>
<protein>
    <submittedName>
        <fullName evidence="2">Uncharacterized protein</fullName>
    </submittedName>
</protein>
<feature type="region of interest" description="Disordered" evidence="1">
    <location>
        <begin position="1"/>
        <end position="20"/>
    </location>
</feature>
<organism evidence="2 3">
    <name type="scientific">Streptomyces camponoticapitis</name>
    <dbReference type="NCBI Taxonomy" id="1616125"/>
    <lineage>
        <taxon>Bacteria</taxon>
        <taxon>Bacillati</taxon>
        <taxon>Actinomycetota</taxon>
        <taxon>Actinomycetes</taxon>
        <taxon>Kitasatosporales</taxon>
        <taxon>Streptomycetaceae</taxon>
        <taxon>Streptomyces</taxon>
    </lineage>
</organism>
<sequence length="105" mass="10727">MLGGDAARPYGPRGNQTAGAVRSSATYGAHVTAFCDAPAADLHGWRPWSHCGGTPTAAHGRSAPAVRGRGPDAPFSPLPRSREARTLSHTLCAPTATGATRQAPV</sequence>
<evidence type="ECO:0000256" key="1">
    <source>
        <dbReference type="SAM" id="MobiDB-lite"/>
    </source>
</evidence>
<dbReference type="Proteomes" id="UP000660265">
    <property type="component" value="Unassembled WGS sequence"/>
</dbReference>